<evidence type="ECO:0000259" key="5">
    <source>
        <dbReference type="Pfam" id="PF13657"/>
    </source>
</evidence>
<gene>
    <name evidence="6" type="ORF">ABENE_07665</name>
</gene>
<dbReference type="PANTHER" id="PTHR37419">
    <property type="entry name" value="SERINE/THREONINE-PROTEIN KINASE TOXIN HIPA"/>
    <property type="match status" value="1"/>
</dbReference>
<evidence type="ECO:0000259" key="4">
    <source>
        <dbReference type="Pfam" id="PF07804"/>
    </source>
</evidence>
<dbReference type="GO" id="GO:0005829">
    <property type="term" value="C:cytosol"/>
    <property type="evidence" value="ECO:0007669"/>
    <property type="project" value="TreeGrafter"/>
</dbReference>
<feature type="domain" description="HipA-like C-terminal" evidence="4">
    <location>
        <begin position="177"/>
        <end position="386"/>
    </location>
</feature>
<evidence type="ECO:0000256" key="1">
    <source>
        <dbReference type="ARBA" id="ARBA00010164"/>
    </source>
</evidence>
<evidence type="ECO:0000256" key="3">
    <source>
        <dbReference type="ARBA" id="ARBA00022777"/>
    </source>
</evidence>
<dbReference type="EMBL" id="AWGB01000011">
    <property type="protein sequence ID" value="ESQ92689.1"/>
    <property type="molecule type" value="Genomic_DNA"/>
</dbReference>
<dbReference type="AlphaFoldDB" id="V4PZ43"/>
<dbReference type="PATRIC" id="fig|1121022.4.peg.1537"/>
<protein>
    <recommendedName>
        <fullName evidence="8">Phosphatidylinositol kinase</fullName>
    </recommendedName>
</protein>
<dbReference type="Proteomes" id="UP000017837">
    <property type="component" value="Unassembled WGS sequence"/>
</dbReference>
<evidence type="ECO:0008006" key="8">
    <source>
        <dbReference type="Google" id="ProtNLM"/>
    </source>
</evidence>
<comment type="similarity">
    <text evidence="1">Belongs to the HipA Ser/Thr kinase family.</text>
</comment>
<accession>V4PZ43</accession>
<organism evidence="6 7">
    <name type="scientific">Asticcacaulis benevestitus DSM 16100 = ATCC BAA-896</name>
    <dbReference type="NCBI Taxonomy" id="1121022"/>
    <lineage>
        <taxon>Bacteria</taxon>
        <taxon>Pseudomonadati</taxon>
        <taxon>Pseudomonadota</taxon>
        <taxon>Alphaproteobacteria</taxon>
        <taxon>Caulobacterales</taxon>
        <taxon>Caulobacteraceae</taxon>
        <taxon>Asticcacaulis</taxon>
    </lineage>
</organism>
<keyword evidence="2" id="KW-0808">Transferase</keyword>
<evidence type="ECO:0000313" key="6">
    <source>
        <dbReference type="EMBL" id="ESQ92689.1"/>
    </source>
</evidence>
<name>V4PZ43_9CAUL</name>
<evidence type="ECO:0000256" key="2">
    <source>
        <dbReference type="ARBA" id="ARBA00022679"/>
    </source>
</evidence>
<dbReference type="Gene3D" id="1.10.1070.20">
    <property type="match status" value="1"/>
</dbReference>
<proteinExistence type="inferred from homology"/>
<evidence type="ECO:0000313" key="7">
    <source>
        <dbReference type="Proteomes" id="UP000017837"/>
    </source>
</evidence>
<dbReference type="STRING" id="1121022.GCA_000376105_02922"/>
<keyword evidence="3" id="KW-0418">Kinase</keyword>
<dbReference type="InterPro" id="IPR017508">
    <property type="entry name" value="HipA_N1"/>
</dbReference>
<dbReference type="Pfam" id="PF07804">
    <property type="entry name" value="HipA_C"/>
    <property type="match status" value="1"/>
</dbReference>
<dbReference type="InterPro" id="IPR052028">
    <property type="entry name" value="HipA_Ser/Thr_kinase"/>
</dbReference>
<comment type="caution">
    <text evidence="6">The sequence shown here is derived from an EMBL/GenBank/DDBJ whole genome shotgun (WGS) entry which is preliminary data.</text>
</comment>
<dbReference type="OrthoDB" id="9805913at2"/>
<dbReference type="Pfam" id="PF13657">
    <property type="entry name" value="Couple_hipA"/>
    <property type="match status" value="1"/>
</dbReference>
<dbReference type="PANTHER" id="PTHR37419:SF8">
    <property type="entry name" value="TOXIN YJJJ"/>
    <property type="match status" value="1"/>
</dbReference>
<keyword evidence="7" id="KW-1185">Reference proteome</keyword>
<dbReference type="InterPro" id="IPR012893">
    <property type="entry name" value="HipA-like_C"/>
</dbReference>
<reference evidence="6 7" key="1">
    <citation type="journal article" date="2014" name="Nature">
        <title>Sequential evolution of bacterial morphology by co-option of a developmental regulator.</title>
        <authorList>
            <person name="Jiang C."/>
            <person name="Brown P.J."/>
            <person name="Ducret A."/>
            <person name="Brun Y.V."/>
        </authorList>
    </citation>
    <scope>NUCLEOTIDE SEQUENCE [LARGE SCALE GENOMIC DNA]</scope>
    <source>
        <strain evidence="6 7">DSM 16100</strain>
    </source>
</reference>
<sequence length="418" mass="46405">MVQTTHSVCMGDQGLEVGQLMFEAQGNRQFSRFQYANAWLENPRSFALAPSMPLRETPFFYRPEGDRGSPLPPPLADTTPDSWGRNIIRRDAREARTDTRPLNECDFLTAVDDFSRMGALRLRSPDGGDFLASLPGGLHDIPPLLQLNELGRTIASLEQQEPMTAKALQRLRQVGSALGGARPKCSVLDGDQLFIAKFTSRLDTQSVELVEVLTLQLAQLCGLRAPAVRLDQSDGLAVALIQRFDRSANGRIPYISAQTMLDRDEANRGTYTELAEAIRAHSDAPGRDLLELFKRIAFTVLVSNTDDHLKNHGFLYAGNGQWRLSPLFDVNPSPDRHRELKTAISEISGTTASVAILLEHAPFFDVTSSDATEILKAMAVTIRQSWRGLGQKLGMTRQDFEVYRPAFDHEDTDVAQKL</sequence>
<feature type="domain" description="HipA N-terminal subdomain 1" evidence="5">
    <location>
        <begin position="14"/>
        <end position="121"/>
    </location>
</feature>
<dbReference type="RefSeq" id="WP_023447297.1">
    <property type="nucleotide sequence ID" value="NZ_AQWM01000015.1"/>
</dbReference>
<dbReference type="GO" id="GO:0004674">
    <property type="term" value="F:protein serine/threonine kinase activity"/>
    <property type="evidence" value="ECO:0007669"/>
    <property type="project" value="TreeGrafter"/>
</dbReference>
<dbReference type="eggNOG" id="COG3550">
    <property type="taxonomic scope" value="Bacteria"/>
</dbReference>